<dbReference type="AlphaFoldDB" id="A0A4P6Q5Q2"/>
<evidence type="ECO:0000259" key="1">
    <source>
        <dbReference type="Pfam" id="PF18029"/>
    </source>
</evidence>
<keyword evidence="3" id="KW-1185">Reference proteome</keyword>
<protein>
    <submittedName>
        <fullName evidence="2">Glyoxalase-like domain protein</fullName>
    </submittedName>
</protein>
<dbReference type="Gene3D" id="3.10.180.10">
    <property type="entry name" value="2,3-Dihydroxybiphenyl 1,2-Dioxygenase, domain 1"/>
    <property type="match status" value="1"/>
</dbReference>
<name>A0A4P6Q5Q2_9ACTN</name>
<sequence>MALHWKLVIDCADANALARFWARALGYEPEDNSVLIEQLLAGGMITEDLLVEFEGRRVWRDLAAIRHPEDPVDPETGIGLGRRWLFQAVPEPKSVKNRLHVDLHAGPERREAEVARLAEMGAAVLRRVDEPGTVHVVMADPEGNEFCVQ</sequence>
<dbReference type="EMBL" id="CP036455">
    <property type="protein sequence ID" value="QBI54329.1"/>
    <property type="molecule type" value="Genomic_DNA"/>
</dbReference>
<dbReference type="InterPro" id="IPR029068">
    <property type="entry name" value="Glyas_Bleomycin-R_OHBP_Dase"/>
</dbReference>
<evidence type="ECO:0000313" key="3">
    <source>
        <dbReference type="Proteomes" id="UP000292235"/>
    </source>
</evidence>
<accession>A0A4P6Q5Q2</accession>
<proteinExistence type="predicted"/>
<reference evidence="2 3" key="1">
    <citation type="submission" date="2019-02" db="EMBL/GenBank/DDBJ databases">
        <authorList>
            <person name="Khodamoradi S."/>
            <person name="Hahnke R.L."/>
            <person name="Kaempfer P."/>
            <person name="Schumann P."/>
            <person name="Rohde M."/>
            <person name="Steinert M."/>
            <person name="Luzhetskyy A."/>
            <person name="Wink J."/>
            <person name="Ruckert C."/>
        </authorList>
    </citation>
    <scope>NUCLEOTIDE SEQUENCE [LARGE SCALE GENOMIC DNA]</scope>
    <source>
        <strain evidence="2 3">M2</strain>
    </source>
</reference>
<feature type="domain" description="Glyoxalase-like" evidence="1">
    <location>
        <begin position="7"/>
        <end position="148"/>
    </location>
</feature>
<organism evidence="2 3">
    <name type="scientific">Streptomonospora litoralis</name>
    <dbReference type="NCBI Taxonomy" id="2498135"/>
    <lineage>
        <taxon>Bacteria</taxon>
        <taxon>Bacillati</taxon>
        <taxon>Actinomycetota</taxon>
        <taxon>Actinomycetes</taxon>
        <taxon>Streptosporangiales</taxon>
        <taxon>Nocardiopsidaceae</taxon>
        <taxon>Streptomonospora</taxon>
    </lineage>
</organism>
<gene>
    <name evidence="2" type="ORF">EKD16_12735</name>
</gene>
<dbReference type="Proteomes" id="UP000292235">
    <property type="component" value="Chromosome"/>
</dbReference>
<dbReference type="KEGG" id="strr:EKD16_12735"/>
<dbReference type="InterPro" id="IPR041581">
    <property type="entry name" value="Glyoxalase_6"/>
</dbReference>
<dbReference type="RefSeq" id="WP_131098527.1">
    <property type="nucleotide sequence ID" value="NZ_CP036455.1"/>
</dbReference>
<evidence type="ECO:0000313" key="2">
    <source>
        <dbReference type="EMBL" id="QBI54329.1"/>
    </source>
</evidence>
<dbReference type="SUPFAM" id="SSF54593">
    <property type="entry name" value="Glyoxalase/Bleomycin resistance protein/Dihydroxybiphenyl dioxygenase"/>
    <property type="match status" value="1"/>
</dbReference>
<dbReference type="Pfam" id="PF18029">
    <property type="entry name" value="Glyoxalase_6"/>
    <property type="match status" value="1"/>
</dbReference>
<dbReference type="PANTHER" id="PTHR35908">
    <property type="entry name" value="HYPOTHETICAL FUSION PROTEIN"/>
    <property type="match status" value="1"/>
</dbReference>
<dbReference type="PANTHER" id="PTHR35908:SF1">
    <property type="entry name" value="CONSERVED PROTEIN"/>
    <property type="match status" value="1"/>
</dbReference>
<dbReference type="OrthoDB" id="3212826at2"/>